<dbReference type="Pfam" id="PF16886">
    <property type="entry name" value="ATP-synt_ab_Xtn"/>
    <property type="match status" value="1"/>
</dbReference>
<dbReference type="GO" id="GO:0046961">
    <property type="term" value="F:proton-transporting ATPase activity, rotational mechanism"/>
    <property type="evidence" value="ECO:0007669"/>
    <property type="project" value="InterPro"/>
</dbReference>
<evidence type="ECO:0000256" key="9">
    <source>
        <dbReference type="ARBA" id="ARBA00045347"/>
    </source>
</evidence>
<comment type="subunit">
    <text evidence="10">V-ATPase is a heteromultimeric enzyme made up of two complexes: the ATP-hydrolytic V1 complex and the proton translocation V0 complex. The V1 complex consists of three catalytic AB heterodimers that form a heterohexamer, three peripheral stalks each consisting of EG heterodimers, one central rotor including subunits D and F, and the regulatory subunits C and H. The proton translocation complex V0 consists of the proton transport subunit a, a ring of proteolipid subunits c9c'', rotary subunit d, subunits e and f, and the accessory subunits VhaAC45 and ATP6AP2.</text>
</comment>
<dbReference type="NCBIfam" id="NF003220">
    <property type="entry name" value="PRK04192.1"/>
    <property type="match status" value="1"/>
</dbReference>
<dbReference type="CDD" id="cd18119">
    <property type="entry name" value="ATP-synt_V_A-type_alpha_N"/>
    <property type="match status" value="1"/>
</dbReference>
<dbReference type="KEGG" id="der:6542277"/>
<dbReference type="eggNOG" id="KOG1352">
    <property type="taxonomic scope" value="Eukaryota"/>
</dbReference>
<dbReference type="FunFam" id="3.40.50.300:FF:000052">
    <property type="entry name" value="V-type proton ATPase catalytic subunit A"/>
    <property type="match status" value="1"/>
</dbReference>
<feature type="domain" description="ATPase F1/V1/A1 complex alpha/beta subunit N-terminal" evidence="14">
    <location>
        <begin position="134"/>
        <end position="196"/>
    </location>
</feature>
<reference evidence="17 18" key="1">
    <citation type="journal article" date="2007" name="Nature">
        <title>Evolution of genes and genomes on the Drosophila phylogeny.</title>
        <authorList>
            <consortium name="Drosophila 12 Genomes Consortium"/>
            <person name="Clark A.G."/>
            <person name="Eisen M.B."/>
            <person name="Smith D.R."/>
            <person name="Bergman C.M."/>
            <person name="Oliver B."/>
            <person name="Markow T.A."/>
            <person name="Kaufman T.C."/>
            <person name="Kellis M."/>
            <person name="Gelbart W."/>
            <person name="Iyer V.N."/>
            <person name="Pollard D.A."/>
            <person name="Sackton T.B."/>
            <person name="Larracuente A.M."/>
            <person name="Singh N.D."/>
            <person name="Abad J.P."/>
            <person name="Abt D.N."/>
            <person name="Adryan B."/>
            <person name="Aguade M."/>
            <person name="Akashi H."/>
            <person name="Anderson W.W."/>
            <person name="Aquadro C.F."/>
            <person name="Ardell D.H."/>
            <person name="Arguello R."/>
            <person name="Artieri C.G."/>
            <person name="Barbash D.A."/>
            <person name="Barker D."/>
            <person name="Barsanti P."/>
            <person name="Batterham P."/>
            <person name="Batzoglou S."/>
            <person name="Begun D."/>
            <person name="Bhutkar A."/>
            <person name="Blanco E."/>
            <person name="Bosak S.A."/>
            <person name="Bradley R.K."/>
            <person name="Brand A.D."/>
            <person name="Brent M.R."/>
            <person name="Brooks A.N."/>
            <person name="Brown R.H."/>
            <person name="Butlin R.K."/>
            <person name="Caggese C."/>
            <person name="Calvi B.R."/>
            <person name="Bernardo de Carvalho A."/>
            <person name="Caspi A."/>
            <person name="Castrezana S."/>
            <person name="Celniker S.E."/>
            <person name="Chang J.L."/>
            <person name="Chapple C."/>
            <person name="Chatterji S."/>
            <person name="Chinwalla A."/>
            <person name="Civetta A."/>
            <person name="Clifton S.W."/>
            <person name="Comeron J.M."/>
            <person name="Costello J.C."/>
            <person name="Coyne J.A."/>
            <person name="Daub J."/>
            <person name="David R.G."/>
            <person name="Delcher A.L."/>
            <person name="Delehaunty K."/>
            <person name="Do C.B."/>
            <person name="Ebling H."/>
            <person name="Edwards K."/>
            <person name="Eickbush T."/>
            <person name="Evans J.D."/>
            <person name="Filipski A."/>
            <person name="Findeiss S."/>
            <person name="Freyhult E."/>
            <person name="Fulton L."/>
            <person name="Fulton R."/>
            <person name="Garcia A.C."/>
            <person name="Gardiner A."/>
            <person name="Garfield D.A."/>
            <person name="Garvin B.E."/>
            <person name="Gibson G."/>
            <person name="Gilbert D."/>
            <person name="Gnerre S."/>
            <person name="Godfrey J."/>
            <person name="Good R."/>
            <person name="Gotea V."/>
            <person name="Gravely B."/>
            <person name="Greenberg A.J."/>
            <person name="Griffiths-Jones S."/>
            <person name="Gross S."/>
            <person name="Guigo R."/>
            <person name="Gustafson E.A."/>
            <person name="Haerty W."/>
            <person name="Hahn M.W."/>
            <person name="Halligan D.L."/>
            <person name="Halpern A.L."/>
            <person name="Halter G.M."/>
            <person name="Han M.V."/>
            <person name="Heger A."/>
            <person name="Hillier L."/>
            <person name="Hinrichs A.S."/>
            <person name="Holmes I."/>
            <person name="Hoskins R.A."/>
            <person name="Hubisz M.J."/>
            <person name="Hultmark D."/>
            <person name="Huntley M.A."/>
            <person name="Jaffe D.B."/>
            <person name="Jagadeeshan S."/>
            <person name="Jeck W.R."/>
            <person name="Johnson J."/>
            <person name="Jones C.D."/>
            <person name="Jordan W.C."/>
            <person name="Karpen G.H."/>
            <person name="Kataoka E."/>
            <person name="Keightley P.D."/>
            <person name="Kheradpour P."/>
            <person name="Kirkness E.F."/>
            <person name="Koerich L.B."/>
            <person name="Kristiansen K."/>
            <person name="Kudrna D."/>
            <person name="Kulathinal R.J."/>
            <person name="Kumar S."/>
            <person name="Kwok R."/>
            <person name="Lander E."/>
            <person name="Langley C.H."/>
            <person name="Lapoint R."/>
            <person name="Lazzaro B.P."/>
            <person name="Lee S.J."/>
            <person name="Levesque L."/>
            <person name="Li R."/>
            <person name="Lin C.F."/>
            <person name="Lin M.F."/>
            <person name="Lindblad-Toh K."/>
            <person name="Llopart A."/>
            <person name="Long M."/>
            <person name="Low L."/>
            <person name="Lozovsky E."/>
            <person name="Lu J."/>
            <person name="Luo M."/>
            <person name="Machado C.A."/>
            <person name="Makalowski W."/>
            <person name="Marzo M."/>
            <person name="Matsuda M."/>
            <person name="Matzkin L."/>
            <person name="McAllister B."/>
            <person name="McBride C.S."/>
            <person name="McKernan B."/>
            <person name="McKernan K."/>
            <person name="Mendez-Lago M."/>
            <person name="Minx P."/>
            <person name="Mollenhauer M.U."/>
            <person name="Montooth K."/>
            <person name="Mount S.M."/>
            <person name="Mu X."/>
            <person name="Myers E."/>
            <person name="Negre B."/>
            <person name="Newfeld S."/>
            <person name="Nielsen R."/>
            <person name="Noor M.A."/>
            <person name="O'Grady P."/>
            <person name="Pachter L."/>
            <person name="Papaceit M."/>
            <person name="Parisi M.J."/>
            <person name="Parisi M."/>
            <person name="Parts L."/>
            <person name="Pedersen J.S."/>
            <person name="Pesole G."/>
            <person name="Phillippy A.M."/>
            <person name="Ponting C.P."/>
            <person name="Pop M."/>
            <person name="Porcelli D."/>
            <person name="Powell J.R."/>
            <person name="Prohaska S."/>
            <person name="Pruitt K."/>
            <person name="Puig M."/>
            <person name="Quesneville H."/>
            <person name="Ram K.R."/>
            <person name="Rand D."/>
            <person name="Rasmussen M.D."/>
            <person name="Reed L.K."/>
            <person name="Reenan R."/>
            <person name="Reily A."/>
            <person name="Remington K.A."/>
            <person name="Rieger T.T."/>
            <person name="Ritchie M.G."/>
            <person name="Robin C."/>
            <person name="Rogers Y.H."/>
            <person name="Rohde C."/>
            <person name="Rozas J."/>
            <person name="Rubenfield M.J."/>
            <person name="Ruiz A."/>
            <person name="Russo S."/>
            <person name="Salzberg S.L."/>
            <person name="Sanchez-Gracia A."/>
            <person name="Saranga D.J."/>
            <person name="Sato H."/>
            <person name="Schaeffer S.W."/>
            <person name="Schatz M.C."/>
            <person name="Schlenke T."/>
            <person name="Schwartz R."/>
            <person name="Segarra C."/>
            <person name="Singh R.S."/>
            <person name="Sirot L."/>
            <person name="Sirota M."/>
            <person name="Sisneros N.B."/>
            <person name="Smith C.D."/>
            <person name="Smith T.F."/>
            <person name="Spieth J."/>
            <person name="Stage D.E."/>
            <person name="Stark A."/>
            <person name="Stephan W."/>
            <person name="Strausberg R.L."/>
            <person name="Strempel S."/>
            <person name="Sturgill D."/>
            <person name="Sutton G."/>
            <person name="Sutton G.G."/>
            <person name="Tao W."/>
            <person name="Teichmann S."/>
            <person name="Tobari Y.N."/>
            <person name="Tomimura Y."/>
            <person name="Tsolas J.M."/>
            <person name="Valente V.L."/>
            <person name="Venter E."/>
            <person name="Venter J.C."/>
            <person name="Vicario S."/>
            <person name="Vieira F.G."/>
            <person name="Vilella A.J."/>
            <person name="Villasante A."/>
            <person name="Walenz B."/>
            <person name="Wang J."/>
            <person name="Wasserman M."/>
            <person name="Watts T."/>
            <person name="Wilson D."/>
            <person name="Wilson R.K."/>
            <person name="Wing R.A."/>
            <person name="Wolfner M.F."/>
            <person name="Wong A."/>
            <person name="Wong G.K."/>
            <person name="Wu C.I."/>
            <person name="Wu G."/>
            <person name="Yamamoto D."/>
            <person name="Yang H.P."/>
            <person name="Yang S.P."/>
            <person name="Yorke J.A."/>
            <person name="Yoshida K."/>
            <person name="Zdobnov E."/>
            <person name="Zhang P."/>
            <person name="Zhang Y."/>
            <person name="Zimin A.V."/>
            <person name="Baldwin J."/>
            <person name="Abdouelleil A."/>
            <person name="Abdulkadir J."/>
            <person name="Abebe A."/>
            <person name="Abera B."/>
            <person name="Abreu J."/>
            <person name="Acer S.C."/>
            <person name="Aftuck L."/>
            <person name="Alexander A."/>
            <person name="An P."/>
            <person name="Anderson E."/>
            <person name="Anderson S."/>
            <person name="Arachi H."/>
            <person name="Azer M."/>
            <person name="Bachantsang P."/>
            <person name="Barry A."/>
            <person name="Bayul T."/>
            <person name="Berlin A."/>
            <person name="Bessette D."/>
            <person name="Bloom T."/>
            <person name="Blye J."/>
            <person name="Boguslavskiy L."/>
            <person name="Bonnet C."/>
            <person name="Boukhgalter B."/>
            <person name="Bourzgui I."/>
            <person name="Brown A."/>
            <person name="Cahill P."/>
            <person name="Channer S."/>
            <person name="Cheshatsang Y."/>
            <person name="Chuda L."/>
            <person name="Citroen M."/>
            <person name="Collymore A."/>
            <person name="Cooke P."/>
            <person name="Costello M."/>
            <person name="D'Aco K."/>
            <person name="Daza R."/>
            <person name="De Haan G."/>
            <person name="DeGray S."/>
            <person name="DeMaso C."/>
            <person name="Dhargay N."/>
            <person name="Dooley K."/>
            <person name="Dooley E."/>
            <person name="Doricent M."/>
            <person name="Dorje P."/>
            <person name="Dorjee K."/>
            <person name="Dupes A."/>
            <person name="Elong R."/>
            <person name="Falk J."/>
            <person name="Farina A."/>
            <person name="Faro S."/>
            <person name="Ferguson D."/>
            <person name="Fisher S."/>
            <person name="Foley C.D."/>
            <person name="Franke A."/>
            <person name="Friedrich D."/>
            <person name="Gadbois L."/>
            <person name="Gearin G."/>
            <person name="Gearin C.R."/>
            <person name="Giannoukos G."/>
            <person name="Goode T."/>
            <person name="Graham J."/>
            <person name="Grandbois E."/>
            <person name="Grewal S."/>
            <person name="Gyaltsen K."/>
            <person name="Hafez N."/>
            <person name="Hagos B."/>
            <person name="Hall J."/>
            <person name="Henson C."/>
            <person name="Hollinger A."/>
            <person name="Honan T."/>
            <person name="Huard M.D."/>
            <person name="Hughes L."/>
            <person name="Hurhula B."/>
            <person name="Husby M.E."/>
            <person name="Kamat A."/>
            <person name="Kanga B."/>
            <person name="Kashin S."/>
            <person name="Khazanovich D."/>
            <person name="Kisner P."/>
            <person name="Lance K."/>
            <person name="Lara M."/>
            <person name="Lee W."/>
            <person name="Lennon N."/>
            <person name="Letendre F."/>
            <person name="LeVine R."/>
            <person name="Lipovsky A."/>
            <person name="Liu X."/>
            <person name="Liu J."/>
            <person name="Liu S."/>
            <person name="Lokyitsang T."/>
            <person name="Lokyitsang Y."/>
            <person name="Lubonja R."/>
            <person name="Lui A."/>
            <person name="MacDonald P."/>
            <person name="Magnisalis V."/>
            <person name="Maru K."/>
            <person name="Matthews C."/>
            <person name="McCusker W."/>
            <person name="McDonough S."/>
            <person name="Mehta T."/>
            <person name="Meldrim J."/>
            <person name="Meneus L."/>
            <person name="Mihai O."/>
            <person name="Mihalev A."/>
            <person name="Mihova T."/>
            <person name="Mittelman R."/>
            <person name="Mlenga V."/>
            <person name="Montmayeur A."/>
            <person name="Mulrain L."/>
            <person name="Navidi A."/>
            <person name="Naylor J."/>
            <person name="Negash T."/>
            <person name="Nguyen T."/>
            <person name="Nguyen N."/>
            <person name="Nicol R."/>
            <person name="Norbu C."/>
            <person name="Norbu N."/>
            <person name="Novod N."/>
            <person name="O'Neill B."/>
            <person name="Osman S."/>
            <person name="Markiewicz E."/>
            <person name="Oyono O.L."/>
            <person name="Patti C."/>
            <person name="Phunkhang P."/>
            <person name="Pierre F."/>
            <person name="Priest M."/>
            <person name="Raghuraman S."/>
            <person name="Rege F."/>
            <person name="Reyes R."/>
            <person name="Rise C."/>
            <person name="Rogov P."/>
            <person name="Ross K."/>
            <person name="Ryan E."/>
            <person name="Settipalli S."/>
            <person name="Shea T."/>
            <person name="Sherpa N."/>
            <person name="Shi L."/>
            <person name="Shih D."/>
            <person name="Sparrow T."/>
            <person name="Spaulding J."/>
            <person name="Stalker J."/>
            <person name="Stange-Thomann N."/>
            <person name="Stavropoulos S."/>
            <person name="Stone C."/>
            <person name="Strader C."/>
            <person name="Tesfaye S."/>
            <person name="Thomson T."/>
            <person name="Thoulutsang Y."/>
            <person name="Thoulutsang D."/>
            <person name="Topham K."/>
            <person name="Topping I."/>
            <person name="Tsamla T."/>
            <person name="Vassiliev H."/>
            <person name="Vo A."/>
            <person name="Wangchuk T."/>
            <person name="Wangdi T."/>
            <person name="Weiand M."/>
            <person name="Wilkinson J."/>
            <person name="Wilson A."/>
            <person name="Yadav S."/>
            <person name="Young G."/>
            <person name="Yu Q."/>
            <person name="Zembek L."/>
            <person name="Zhong D."/>
            <person name="Zimmer A."/>
            <person name="Zwirko Z."/>
            <person name="Jaffe D.B."/>
            <person name="Alvarez P."/>
            <person name="Brockman W."/>
            <person name="Butler J."/>
            <person name="Chin C."/>
            <person name="Gnerre S."/>
            <person name="Grabherr M."/>
            <person name="Kleber M."/>
            <person name="Mauceli E."/>
            <person name="MacCallum I."/>
        </authorList>
    </citation>
    <scope>NUCLEOTIDE SEQUENCE [LARGE SCALE GENOMIC DNA]</scope>
    <source>
        <strain evidence="17 18">TSC#14021-0224.01</strain>
    </source>
</reference>
<dbReference type="InterPro" id="IPR005725">
    <property type="entry name" value="ATPase_V1-cplx_asu"/>
</dbReference>
<dbReference type="GO" id="GO:0046034">
    <property type="term" value="P:ATP metabolic process"/>
    <property type="evidence" value="ECO:0007669"/>
    <property type="project" value="InterPro"/>
</dbReference>
<evidence type="ECO:0000256" key="10">
    <source>
        <dbReference type="ARBA" id="ARBA00046957"/>
    </source>
</evidence>
<keyword evidence="18" id="KW-1185">Reference proteome</keyword>
<dbReference type="SUPFAM" id="SSF50615">
    <property type="entry name" value="N-terminal domain of alpha and beta subunits of F1 ATP synthase"/>
    <property type="match status" value="1"/>
</dbReference>
<dbReference type="PhylomeDB" id="B3N3B4"/>
<evidence type="ECO:0000256" key="11">
    <source>
        <dbReference type="ARBA" id="ARBA00048383"/>
    </source>
</evidence>
<comment type="catalytic activity">
    <reaction evidence="11">
        <text>ATP + H2O + 4 H(+)(in) = ADP + phosphate + 5 H(+)(out)</text>
        <dbReference type="Rhea" id="RHEA:57720"/>
        <dbReference type="ChEBI" id="CHEBI:15377"/>
        <dbReference type="ChEBI" id="CHEBI:15378"/>
        <dbReference type="ChEBI" id="CHEBI:30616"/>
        <dbReference type="ChEBI" id="CHEBI:43474"/>
        <dbReference type="ChEBI" id="CHEBI:456216"/>
        <dbReference type="EC" id="7.1.2.2"/>
    </reaction>
</comment>
<comment type="similarity">
    <text evidence="1">Belongs to the ATPase alpha/beta chains family.</text>
</comment>
<dbReference type="InterPro" id="IPR027417">
    <property type="entry name" value="P-loop_NTPase"/>
</dbReference>
<feature type="compositionally biased region" description="Basic and acidic residues" evidence="12">
    <location>
        <begin position="67"/>
        <end position="90"/>
    </location>
</feature>
<comment type="function">
    <text evidence="9">Catalytic subunit of the V1 complex of vacuolar(H+)-ATPase (V-ATPase), a multisubunit enzyme composed of a peripheral complex (V1) that hydrolyzes ATP and a membrane integral complex (V0) that translocates protons. V-ATPase is responsible for acidifying and maintaining the pH of intracellular compartments and in some cell types, is targeted to the plasma membrane, where it is responsible for acidifying the extracellular environment.</text>
</comment>
<evidence type="ECO:0000256" key="2">
    <source>
        <dbReference type="ARBA" id="ARBA00012473"/>
    </source>
</evidence>
<keyword evidence="17" id="KW-0378">Hydrolase</keyword>
<accession>B3N3B4</accession>
<dbReference type="NCBIfam" id="TIGR01042">
    <property type="entry name" value="V-ATPase_V1_A"/>
    <property type="match status" value="1"/>
</dbReference>
<keyword evidence="4" id="KW-0547">Nucleotide-binding</keyword>
<dbReference type="GO" id="GO:0033180">
    <property type="term" value="C:proton-transporting V-type ATPase, V1 domain"/>
    <property type="evidence" value="ECO:0007669"/>
    <property type="project" value="InterPro"/>
</dbReference>
<dbReference type="Proteomes" id="UP000008711">
    <property type="component" value="Unassembled WGS sequence"/>
</dbReference>
<dbReference type="HOGENOM" id="CLU_008162_3_1_1"/>
<evidence type="ECO:0000256" key="7">
    <source>
        <dbReference type="ARBA" id="ARBA00022967"/>
    </source>
</evidence>
<dbReference type="Gene3D" id="2.40.50.100">
    <property type="match status" value="1"/>
</dbReference>
<feature type="compositionally biased region" description="Polar residues" evidence="12">
    <location>
        <begin position="25"/>
        <end position="39"/>
    </location>
</feature>
<dbReference type="EMBL" id="CH954177">
    <property type="protein sequence ID" value="EDV58754.1"/>
    <property type="molecule type" value="Genomic_DNA"/>
</dbReference>
<evidence type="ECO:0000256" key="3">
    <source>
        <dbReference type="ARBA" id="ARBA00022448"/>
    </source>
</evidence>
<evidence type="ECO:0000259" key="13">
    <source>
        <dbReference type="Pfam" id="PF00006"/>
    </source>
</evidence>
<dbReference type="OrthoDB" id="1676488at2759"/>
<name>B3N3B4_DROER</name>
<dbReference type="CDD" id="cd18111">
    <property type="entry name" value="ATP-synt_V_A-type_alpha_C"/>
    <property type="match status" value="1"/>
</dbReference>
<dbReference type="GO" id="GO:0005765">
    <property type="term" value="C:lysosomal membrane"/>
    <property type="evidence" value="ECO:0007669"/>
    <property type="project" value="TreeGrafter"/>
</dbReference>
<keyword evidence="5" id="KW-0375">Hydrogen ion transport</keyword>
<dbReference type="AlphaFoldDB" id="B3N3B4"/>
<dbReference type="CDD" id="cd01134">
    <property type="entry name" value="V_A-ATPase_A"/>
    <property type="match status" value="1"/>
</dbReference>
<feature type="region of interest" description="Disordered" evidence="12">
    <location>
        <begin position="1"/>
        <end position="93"/>
    </location>
</feature>
<dbReference type="FunFam" id="2.40.30.20:FF:000002">
    <property type="entry name" value="V-type proton ATPase catalytic subunit A"/>
    <property type="match status" value="1"/>
</dbReference>
<feature type="domain" description="ATP synthase A/B type C-terminal" evidence="16">
    <location>
        <begin position="575"/>
        <end position="671"/>
    </location>
</feature>
<dbReference type="OMA" id="FENSMMH"/>
<dbReference type="PANTHER" id="PTHR43607">
    <property type="entry name" value="V-TYPE PROTON ATPASE CATALYTIC SUBUNIT A"/>
    <property type="match status" value="1"/>
</dbReference>
<dbReference type="FunFam" id="2.40.50.100:FF:000008">
    <property type="entry name" value="V-type proton ATPase catalytic subunit A"/>
    <property type="match status" value="1"/>
</dbReference>
<dbReference type="InterPro" id="IPR023366">
    <property type="entry name" value="ATP_synth_asu-like_sf"/>
</dbReference>
<dbReference type="Pfam" id="PF00006">
    <property type="entry name" value="ATP-synt_ab"/>
    <property type="match status" value="1"/>
</dbReference>
<feature type="domain" description="ATPsynthase alpha/beta subunit barrel-sandwich" evidence="15">
    <location>
        <begin position="238"/>
        <end position="325"/>
    </location>
</feature>
<dbReference type="InterPro" id="IPR000194">
    <property type="entry name" value="ATPase_F1/V1/A1_a/bsu_nucl-bd"/>
</dbReference>
<evidence type="ECO:0000259" key="15">
    <source>
        <dbReference type="Pfam" id="PF16886"/>
    </source>
</evidence>
<dbReference type="GO" id="GO:0016887">
    <property type="term" value="F:ATP hydrolysis activity"/>
    <property type="evidence" value="ECO:0007669"/>
    <property type="project" value="InterPro"/>
</dbReference>
<evidence type="ECO:0000256" key="8">
    <source>
        <dbReference type="ARBA" id="ARBA00023065"/>
    </source>
</evidence>
<protein>
    <recommendedName>
        <fullName evidence="2">H(+)-transporting two-sector ATPase</fullName>
        <ecNumber evidence="2">7.1.2.2</ecNumber>
    </recommendedName>
</protein>
<dbReference type="SUPFAM" id="SSF47917">
    <property type="entry name" value="C-terminal domain of alpha and beta subunits of F1 ATP synthase"/>
    <property type="match status" value="1"/>
</dbReference>
<evidence type="ECO:0000256" key="5">
    <source>
        <dbReference type="ARBA" id="ARBA00022781"/>
    </source>
</evidence>
<keyword evidence="6" id="KW-0067">ATP-binding</keyword>
<gene>
    <name evidence="17" type="primary">Dere\GG23805</name>
    <name evidence="17" type="synonym">dere_GLEANR_8594</name>
    <name evidence="17" type="synonym">GG23805</name>
    <name evidence="17" type="ORF">Dere_GG23805</name>
</gene>
<sequence length="734" mass="81328">MDKKSWVAPITSFTSTDASHEDSTPRTSEPSNQNAQQARKCTCTDCKCQRPDRKVKPAPPATQNRKPVAEAESPPHKVDEEGGSARESDQSQKNIQIATDPVLNEDSHFGVEEVVETHKYSSDEEEEEPQRGRIFGVSGPVVNAEEMAGAAMYELVRVGHSQLVGEIIRLEGDMATIQVYEDTSGVSVGDPVYQTGKPLSVELGPGIMGSIFDGIQRPLRSISELTNSIYVPKGIDTPSLPRNIAYEFTPGKLKIDALVTGGDIYGSVFENSMMHDHRLMLPPRCKGRIKWLAPPGNYCVDEVIVETEFNDEISKHTMLQVWPVRKCRPVEDKLPSTSPLLTGQRVLDAFFPCVQGGTTAIPGAFGCGKTVISQALSKYSNSDVIIYVGCGERGNEMSEVLRDFPQLEVEVNGTMESIMKRTALVANTSNMPVAAREASIYTGITLSEYFRDMGFHVSMMADSTSRWAEALREISGRLAEMPADAGYPAYLGARLASFYERAGLVTCLGSPEREGSVSIVGAVSPPGGDFSDPVTSATLSIVQVFWGLDKKLAQRKHFPSVNWLQSYSKYMRTLDTYYEESNPEFTQLRAKAKKVLQEEDDLAEIVQLVGKSSLNEEDKITLEVAKMLKDDFLQQNSYSQYDAFCPFYKTVGMLKNMMVFYDAAILSVQNTAENEARVTWGLIRTKAAQILYELSTMKFLDPKLGEAFLMESMNKLHDSILITFREIEENAEDY</sequence>
<dbReference type="EC" id="7.1.2.2" evidence="2"/>
<dbReference type="GO" id="GO:0005524">
    <property type="term" value="F:ATP binding"/>
    <property type="evidence" value="ECO:0007669"/>
    <property type="project" value="UniProtKB-KW"/>
</dbReference>
<evidence type="ECO:0000256" key="6">
    <source>
        <dbReference type="ARBA" id="ARBA00022840"/>
    </source>
</evidence>
<dbReference type="InterPro" id="IPR020003">
    <property type="entry name" value="ATPase_a/bsu_AS"/>
</dbReference>
<dbReference type="FunFam" id="1.10.1140.10:FF:000002">
    <property type="entry name" value="V-type proton ATPase catalytic subunit A"/>
    <property type="match status" value="1"/>
</dbReference>
<proteinExistence type="inferred from homology"/>
<evidence type="ECO:0000259" key="14">
    <source>
        <dbReference type="Pfam" id="PF02874"/>
    </source>
</evidence>
<evidence type="ECO:0000313" key="18">
    <source>
        <dbReference type="Proteomes" id="UP000008711"/>
    </source>
</evidence>
<keyword evidence="8" id="KW-0406">Ion transport</keyword>
<dbReference type="PROSITE" id="PS00152">
    <property type="entry name" value="ATPASE_ALPHA_BETA"/>
    <property type="match status" value="1"/>
</dbReference>
<keyword evidence="3" id="KW-0813">Transport</keyword>
<dbReference type="PANTHER" id="PTHR43607:SF1">
    <property type="entry name" value="H(+)-TRANSPORTING TWO-SECTOR ATPASE"/>
    <property type="match status" value="1"/>
</dbReference>
<dbReference type="InterPro" id="IPR036121">
    <property type="entry name" value="ATPase_F1/V1/A1_a/bsu_N_sf"/>
</dbReference>
<dbReference type="InterPro" id="IPR022878">
    <property type="entry name" value="V-ATPase_asu"/>
</dbReference>
<evidence type="ECO:0000256" key="1">
    <source>
        <dbReference type="ARBA" id="ARBA00008936"/>
    </source>
</evidence>
<dbReference type="Gene3D" id="3.40.50.300">
    <property type="entry name" value="P-loop containing nucleotide triphosphate hydrolases"/>
    <property type="match status" value="1"/>
</dbReference>
<dbReference type="InterPro" id="IPR031686">
    <property type="entry name" value="ATP-synth_a_Xtn"/>
</dbReference>
<dbReference type="Gene3D" id="2.40.30.20">
    <property type="match status" value="1"/>
</dbReference>
<evidence type="ECO:0000256" key="12">
    <source>
        <dbReference type="SAM" id="MobiDB-lite"/>
    </source>
</evidence>
<dbReference type="Pfam" id="PF02874">
    <property type="entry name" value="ATP-synt_ab_N"/>
    <property type="match status" value="1"/>
</dbReference>
<dbReference type="InterPro" id="IPR024034">
    <property type="entry name" value="ATPase_F1/V1_b/a_C"/>
</dbReference>
<evidence type="ECO:0000313" key="17">
    <source>
        <dbReference type="EMBL" id="EDV58754.1"/>
    </source>
</evidence>
<keyword evidence="7" id="KW-1278">Translocase</keyword>
<evidence type="ECO:0000256" key="4">
    <source>
        <dbReference type="ARBA" id="ARBA00022741"/>
    </source>
</evidence>
<organism evidence="17 18">
    <name type="scientific">Drosophila erecta</name>
    <name type="common">Fruit fly</name>
    <dbReference type="NCBI Taxonomy" id="7220"/>
    <lineage>
        <taxon>Eukaryota</taxon>
        <taxon>Metazoa</taxon>
        <taxon>Ecdysozoa</taxon>
        <taxon>Arthropoda</taxon>
        <taxon>Hexapoda</taxon>
        <taxon>Insecta</taxon>
        <taxon>Pterygota</taxon>
        <taxon>Neoptera</taxon>
        <taxon>Endopterygota</taxon>
        <taxon>Diptera</taxon>
        <taxon>Brachycera</taxon>
        <taxon>Muscomorpha</taxon>
        <taxon>Ephydroidea</taxon>
        <taxon>Drosophilidae</taxon>
        <taxon>Drosophila</taxon>
        <taxon>Sophophora</taxon>
    </lineage>
</organism>
<dbReference type="Gene3D" id="1.10.1140.10">
    <property type="entry name" value="Bovine Mitochondrial F1-atpase, Atp Synthase Beta Chain, Chain D, domain 3"/>
    <property type="match status" value="1"/>
</dbReference>
<dbReference type="Pfam" id="PF22919">
    <property type="entry name" value="ATP-synt_VA_C"/>
    <property type="match status" value="1"/>
</dbReference>
<evidence type="ECO:0000259" key="16">
    <source>
        <dbReference type="Pfam" id="PF22919"/>
    </source>
</evidence>
<dbReference type="HAMAP" id="MF_00309">
    <property type="entry name" value="ATP_synth_A_arch"/>
    <property type="match status" value="1"/>
</dbReference>
<dbReference type="InterPro" id="IPR055190">
    <property type="entry name" value="ATP-synt_VA_C"/>
</dbReference>
<dbReference type="SUPFAM" id="SSF52540">
    <property type="entry name" value="P-loop containing nucleoside triphosphate hydrolases"/>
    <property type="match status" value="1"/>
</dbReference>
<reference evidence="17 18" key="2">
    <citation type="journal article" date="2008" name="Bioinformatics">
        <title>Assembly reconciliation.</title>
        <authorList>
            <person name="Zimin A.V."/>
            <person name="Smith D.R."/>
            <person name="Sutton G."/>
            <person name="Yorke J.A."/>
        </authorList>
    </citation>
    <scope>NUCLEOTIDE SEQUENCE [LARGE SCALE GENOMIC DNA]</scope>
    <source>
        <strain evidence="17 18">TSC#14021-0224.01</strain>
    </source>
</reference>
<feature type="domain" description="ATPase F1/V1/A1 complex alpha/beta subunit nucleotide-binding" evidence="13">
    <location>
        <begin position="343"/>
        <end position="568"/>
    </location>
</feature>
<dbReference type="InterPro" id="IPR004100">
    <property type="entry name" value="ATPase_F1/V1/A1_a/bsu_N"/>
</dbReference>